<reference evidence="2 3" key="1">
    <citation type="submission" date="2017-04" db="EMBL/GenBank/DDBJ databases">
        <authorList>
            <person name="Afonso C.L."/>
            <person name="Miller P.J."/>
            <person name="Scott M.A."/>
            <person name="Spackman E."/>
            <person name="Goraichik I."/>
            <person name="Dimitrov K.M."/>
            <person name="Suarez D.L."/>
            <person name="Swayne D.E."/>
        </authorList>
    </citation>
    <scope>NUCLEOTIDE SEQUENCE [LARGE SCALE GENOMIC DNA]</scope>
    <source>
        <strain evidence="2 3">DSM 21164</strain>
    </source>
</reference>
<organism evidence="2 3">
    <name type="scientific">Cellulophaga tyrosinoxydans</name>
    <dbReference type="NCBI Taxonomy" id="504486"/>
    <lineage>
        <taxon>Bacteria</taxon>
        <taxon>Pseudomonadati</taxon>
        <taxon>Bacteroidota</taxon>
        <taxon>Flavobacteriia</taxon>
        <taxon>Flavobacteriales</taxon>
        <taxon>Flavobacteriaceae</taxon>
        <taxon>Cellulophaga</taxon>
    </lineage>
</organism>
<evidence type="ECO:0000313" key="2">
    <source>
        <dbReference type="EMBL" id="SMC36041.1"/>
    </source>
</evidence>
<name>A0A1W1YJS7_9FLAO</name>
<proteinExistence type="predicted"/>
<dbReference type="Pfam" id="PF19780">
    <property type="entry name" value="DUF6265"/>
    <property type="match status" value="1"/>
</dbReference>
<dbReference type="OrthoDB" id="7567258at2"/>
<protein>
    <recommendedName>
        <fullName evidence="1">DUF6265 domain-containing protein</fullName>
    </recommendedName>
</protein>
<dbReference type="EMBL" id="FWXO01000001">
    <property type="protein sequence ID" value="SMC36041.1"/>
    <property type="molecule type" value="Genomic_DNA"/>
</dbReference>
<accession>A0A1W1YJS7</accession>
<dbReference type="AlphaFoldDB" id="A0A1W1YJS7"/>
<gene>
    <name evidence="2" type="ORF">SAMN05660703_0545</name>
</gene>
<evidence type="ECO:0000313" key="3">
    <source>
        <dbReference type="Proteomes" id="UP000192360"/>
    </source>
</evidence>
<feature type="domain" description="DUF6265" evidence="1">
    <location>
        <begin position="37"/>
        <end position="143"/>
    </location>
</feature>
<dbReference type="RefSeq" id="WP_084059849.1">
    <property type="nucleotide sequence ID" value="NZ_FWXO01000001.1"/>
</dbReference>
<keyword evidence="3" id="KW-1185">Reference proteome</keyword>
<sequence length="162" mass="18384">MKSTLIFLLFTIVSTAQNTLQLAENEKSPSATLADASFMTGHWIGQDFGGTTEEIWTEGNGNSMLFSFRLVIDGKVDFYEIGHIIEEAGTIKLQLKHFSGNLKGWEEKDETEDFKLVKKDKNKLYFSGLTYERKSDTELTAYVLVSNNEGTAQEMEFNFKKQ</sequence>
<dbReference type="STRING" id="504486.SAMN05660703_0545"/>
<dbReference type="Proteomes" id="UP000192360">
    <property type="component" value="Unassembled WGS sequence"/>
</dbReference>
<dbReference type="InterPro" id="IPR046232">
    <property type="entry name" value="DUF6265"/>
</dbReference>
<evidence type="ECO:0000259" key="1">
    <source>
        <dbReference type="Pfam" id="PF19780"/>
    </source>
</evidence>